<reference evidence="1 2" key="1">
    <citation type="submission" date="2016-10" db="EMBL/GenBank/DDBJ databases">
        <authorList>
            <person name="de Groot N.N."/>
        </authorList>
    </citation>
    <scope>NUCLEOTIDE SEQUENCE [LARGE SCALE GENOMIC DNA]</scope>
    <source>
        <strain evidence="1 2">AR40</strain>
    </source>
</reference>
<dbReference type="AlphaFoldDB" id="A0A1H9VKD1"/>
<evidence type="ECO:0000313" key="2">
    <source>
        <dbReference type="Proteomes" id="UP000182584"/>
    </source>
</evidence>
<dbReference type="EMBL" id="FOGJ01000023">
    <property type="protein sequence ID" value="SES22165.1"/>
    <property type="molecule type" value="Genomic_DNA"/>
</dbReference>
<organism evidence="1 2">
    <name type="scientific">Butyrivibrio fibrisolvens</name>
    <dbReference type="NCBI Taxonomy" id="831"/>
    <lineage>
        <taxon>Bacteria</taxon>
        <taxon>Bacillati</taxon>
        <taxon>Bacillota</taxon>
        <taxon>Clostridia</taxon>
        <taxon>Lachnospirales</taxon>
        <taxon>Lachnospiraceae</taxon>
        <taxon>Butyrivibrio</taxon>
    </lineage>
</organism>
<name>A0A1H9VKD1_BUTFI</name>
<dbReference type="Proteomes" id="UP000182584">
    <property type="component" value="Unassembled WGS sequence"/>
</dbReference>
<sequence>METKKKVPMLNKIAYALGTGGGNVFSQIAAAFLLQYYTDTALIGAG</sequence>
<feature type="non-terminal residue" evidence="1">
    <location>
        <position position="46"/>
    </location>
</feature>
<evidence type="ECO:0000313" key="1">
    <source>
        <dbReference type="EMBL" id="SES22165.1"/>
    </source>
</evidence>
<gene>
    <name evidence="1" type="ORF">SAMN04487884_12387</name>
</gene>
<accession>A0A1H9VKD1</accession>
<protein>
    <submittedName>
        <fullName evidence="1">Glycoside/pentoside/hexuronide:cation symporter, GPH family</fullName>
    </submittedName>
</protein>
<proteinExistence type="predicted"/>